<organism evidence="2 3">
    <name type="scientific">Thalassolituus hydrocarboniclasticus</name>
    <dbReference type="NCBI Taxonomy" id="2742796"/>
    <lineage>
        <taxon>Bacteria</taxon>
        <taxon>Pseudomonadati</taxon>
        <taxon>Pseudomonadota</taxon>
        <taxon>Gammaproteobacteria</taxon>
        <taxon>Oceanospirillales</taxon>
        <taxon>Oceanospirillaceae</taxon>
        <taxon>Thalassolituus</taxon>
    </lineage>
</organism>
<accession>A0ABY6AFI1</accession>
<keyword evidence="1" id="KW-0732">Signal</keyword>
<name>A0ABY6AFI1_9GAMM</name>
<dbReference type="Proteomes" id="UP001065322">
    <property type="component" value="Chromosome"/>
</dbReference>
<gene>
    <name evidence="2" type="ORF">HUF19_16695</name>
</gene>
<feature type="signal peptide" evidence="1">
    <location>
        <begin position="1"/>
        <end position="28"/>
    </location>
</feature>
<sequence length="364" mass="39358">MMQNNNKANRLALAVCTAALFGAVAAQAEVKTENTFSGYVKADMLFNSENDATGGLREQALLTLNADEADDEEGDLYMSAWESRLNFTSKSTGTPVGDLKAVIEGDMYSGPSQNVFNLRHAYMQHNNLTIGQTWSTFMDLGALAETADFGGPAARIFTRQPLIRYSVQMGDATLDLAAEKPKNSIDPVMPDLVAKYTMKTSFGHLSAGVLAQQLNDDDGVKDDSAMALAARFSGRINLGGDNVKFAVISGQGLGGYMNFGDVAAYDFSGDSIELSEQTGFKVAYQHVFTDTLRSTLRYAQTSSEIDGKDMGDFSSVHANLIYNPYKPLSYGAEIISATKAKAEGNALTEDRKLSRLHLFAKLAF</sequence>
<evidence type="ECO:0008006" key="4">
    <source>
        <dbReference type="Google" id="ProtNLM"/>
    </source>
</evidence>
<reference evidence="3" key="1">
    <citation type="submission" date="2020-06" db="EMBL/GenBank/DDBJ databases">
        <title>Thalassolituus marinus alknpb1M-1, a hydrocarbon-degrading bacterium isolated from the deep-sea overlying water using an in-situ strategy from the South China Sea basin.</title>
        <authorList>
            <person name="Dong C."/>
            <person name="Chen Y."/>
            <person name="Shao Z."/>
        </authorList>
    </citation>
    <scope>NUCLEOTIDE SEQUENCE [LARGE SCALE GENOMIC DNA]</scope>
    <source>
        <strain evidence="3">alknpb1M-1</strain>
    </source>
</reference>
<evidence type="ECO:0000313" key="2">
    <source>
        <dbReference type="EMBL" id="UXD88976.1"/>
    </source>
</evidence>
<protein>
    <recommendedName>
        <fullName evidence="4">Porin</fullName>
    </recommendedName>
</protein>
<feature type="chain" id="PRO_5046407860" description="Porin" evidence="1">
    <location>
        <begin position="29"/>
        <end position="364"/>
    </location>
</feature>
<evidence type="ECO:0000313" key="3">
    <source>
        <dbReference type="Proteomes" id="UP001065322"/>
    </source>
</evidence>
<proteinExistence type="predicted"/>
<evidence type="ECO:0000256" key="1">
    <source>
        <dbReference type="SAM" id="SignalP"/>
    </source>
</evidence>
<dbReference type="RefSeq" id="WP_260997660.1">
    <property type="nucleotide sequence ID" value="NZ_CP054475.1"/>
</dbReference>
<dbReference type="EMBL" id="CP054475">
    <property type="protein sequence ID" value="UXD88976.1"/>
    <property type="molecule type" value="Genomic_DNA"/>
</dbReference>
<keyword evidence="3" id="KW-1185">Reference proteome</keyword>
<dbReference type="Pfam" id="PF19577">
    <property type="entry name" value="DcaP"/>
    <property type="match status" value="1"/>
</dbReference>
<dbReference type="SUPFAM" id="SSF56935">
    <property type="entry name" value="Porins"/>
    <property type="match status" value="1"/>
</dbReference>
<dbReference type="InterPro" id="IPR045748">
    <property type="entry name" value="DcaP"/>
</dbReference>